<comment type="similarity">
    <text evidence="1">Belongs to the HesB/IscA family.</text>
</comment>
<reference evidence="3 4" key="1">
    <citation type="submission" date="2015-03" db="EMBL/GenBank/DDBJ databases">
        <title>Genome Sequence of Kiloniella spongiae MEBiC09566, isolated from a marine sponge.</title>
        <authorList>
            <person name="Shao Z."/>
            <person name="Wang L."/>
            <person name="Li X."/>
        </authorList>
    </citation>
    <scope>NUCLEOTIDE SEQUENCE [LARGE SCALE GENOMIC DNA]</scope>
    <source>
        <strain evidence="3 4">MEBiC09566</strain>
    </source>
</reference>
<dbReference type="GO" id="GO:0051537">
    <property type="term" value="F:2 iron, 2 sulfur cluster binding"/>
    <property type="evidence" value="ECO:0007669"/>
    <property type="project" value="TreeGrafter"/>
</dbReference>
<proteinExistence type="inferred from homology"/>
<dbReference type="GO" id="GO:0016226">
    <property type="term" value="P:iron-sulfur cluster assembly"/>
    <property type="evidence" value="ECO:0007669"/>
    <property type="project" value="InterPro"/>
</dbReference>
<organism evidence="3 4">
    <name type="scientific">Kiloniella spongiae</name>
    <dbReference type="NCBI Taxonomy" id="1489064"/>
    <lineage>
        <taxon>Bacteria</taxon>
        <taxon>Pseudomonadati</taxon>
        <taxon>Pseudomonadota</taxon>
        <taxon>Alphaproteobacteria</taxon>
        <taxon>Rhodospirillales</taxon>
        <taxon>Kiloniellaceae</taxon>
        <taxon>Kiloniella</taxon>
    </lineage>
</organism>
<dbReference type="EMBL" id="LAQL01000005">
    <property type="protein sequence ID" value="KLN61105.1"/>
    <property type="molecule type" value="Genomic_DNA"/>
</dbReference>
<dbReference type="InterPro" id="IPR035903">
    <property type="entry name" value="HesB-like_dom_sf"/>
</dbReference>
<evidence type="ECO:0000313" key="3">
    <source>
        <dbReference type="EMBL" id="KLN61105.1"/>
    </source>
</evidence>
<dbReference type="PROSITE" id="PS01152">
    <property type="entry name" value="HESB"/>
    <property type="match status" value="1"/>
</dbReference>
<dbReference type="RefSeq" id="WP_046504982.1">
    <property type="nucleotide sequence ID" value="NZ_LAQL01000005.1"/>
</dbReference>
<evidence type="ECO:0000256" key="1">
    <source>
        <dbReference type="ARBA" id="ARBA00006718"/>
    </source>
</evidence>
<dbReference type="OrthoDB" id="9801228at2"/>
<sequence>MMPKLITLTDAAADRVKMLMDQSQDEAVLGLRVGISTKGCSGLSYVVEYAKEQKKFEDVVEDKGVKIFIEPTAVMYLIGSEMDFVQDKFQSSFVFNNPNEAGRCGCGESFHVAPESNKAELIT</sequence>
<feature type="domain" description="Core" evidence="2">
    <location>
        <begin position="6"/>
        <end position="108"/>
    </location>
</feature>
<name>A0A0H2MWM9_9PROT</name>
<dbReference type="FunFam" id="2.60.300.12:FF:000001">
    <property type="entry name" value="Iron-binding protein IscA"/>
    <property type="match status" value="1"/>
</dbReference>
<gene>
    <name evidence="3" type="ORF">WH96_08000</name>
</gene>
<dbReference type="InterPro" id="IPR017870">
    <property type="entry name" value="FeS_cluster_insertion_CS"/>
</dbReference>
<dbReference type="Proteomes" id="UP000035444">
    <property type="component" value="Unassembled WGS sequence"/>
</dbReference>
<dbReference type="SUPFAM" id="SSF89360">
    <property type="entry name" value="HesB-like domain"/>
    <property type="match status" value="1"/>
</dbReference>
<protein>
    <recommendedName>
        <fullName evidence="2">Core domain-containing protein</fullName>
    </recommendedName>
</protein>
<dbReference type="NCBIfam" id="TIGR00049">
    <property type="entry name" value="iron-sulfur cluster assembly accessory protein"/>
    <property type="match status" value="1"/>
</dbReference>
<dbReference type="Pfam" id="PF01521">
    <property type="entry name" value="Fe-S_biosyn"/>
    <property type="match status" value="1"/>
</dbReference>
<keyword evidence="4" id="KW-1185">Reference proteome</keyword>
<dbReference type="GO" id="GO:0005737">
    <property type="term" value="C:cytoplasm"/>
    <property type="evidence" value="ECO:0007669"/>
    <property type="project" value="TreeGrafter"/>
</dbReference>
<comment type="caution">
    <text evidence="3">The sequence shown here is derived from an EMBL/GenBank/DDBJ whole genome shotgun (WGS) entry which is preliminary data.</text>
</comment>
<dbReference type="AlphaFoldDB" id="A0A0H2MWM9"/>
<evidence type="ECO:0000313" key="4">
    <source>
        <dbReference type="Proteomes" id="UP000035444"/>
    </source>
</evidence>
<dbReference type="InterPro" id="IPR016092">
    <property type="entry name" value="ATAP"/>
</dbReference>
<dbReference type="PATRIC" id="fig|1489064.4.peg.2862"/>
<dbReference type="PANTHER" id="PTHR10072:SF41">
    <property type="entry name" value="IRON-SULFUR CLUSTER ASSEMBLY 1 HOMOLOG, MITOCHONDRIAL"/>
    <property type="match status" value="1"/>
</dbReference>
<evidence type="ECO:0000259" key="2">
    <source>
        <dbReference type="Pfam" id="PF01521"/>
    </source>
</evidence>
<dbReference type="Gene3D" id="2.60.300.12">
    <property type="entry name" value="HesB-like domain"/>
    <property type="match status" value="1"/>
</dbReference>
<dbReference type="STRING" id="1489064.WH96_08000"/>
<dbReference type="InterPro" id="IPR000361">
    <property type="entry name" value="ATAP_core_dom"/>
</dbReference>
<accession>A0A0H2MWM9</accession>
<dbReference type="InterPro" id="IPR050322">
    <property type="entry name" value="Fe-S_cluster_asmbl/transfer"/>
</dbReference>
<dbReference type="PANTHER" id="PTHR10072">
    <property type="entry name" value="IRON-SULFUR CLUSTER ASSEMBLY PROTEIN"/>
    <property type="match status" value="1"/>
</dbReference>